<comment type="similarity">
    <text evidence="2 11 12">Belongs to the chorismate synthase family.</text>
</comment>
<dbReference type="InterPro" id="IPR020541">
    <property type="entry name" value="Chorismate_synthase_CS"/>
</dbReference>
<keyword evidence="4 11" id="KW-0028">Amino-acid biosynthesis</keyword>
<organism evidence="13 14">
    <name type="scientific">Catenisphaera adipataccumulans</name>
    <dbReference type="NCBI Taxonomy" id="700500"/>
    <lineage>
        <taxon>Bacteria</taxon>
        <taxon>Bacillati</taxon>
        <taxon>Bacillota</taxon>
        <taxon>Erysipelotrichia</taxon>
        <taxon>Erysipelotrichales</taxon>
        <taxon>Erysipelotrichaceae</taxon>
        <taxon>Catenisphaera</taxon>
    </lineage>
</organism>
<dbReference type="PIRSF" id="PIRSF001456">
    <property type="entry name" value="Chorismate_synth"/>
    <property type="match status" value="1"/>
</dbReference>
<evidence type="ECO:0000256" key="6">
    <source>
        <dbReference type="ARBA" id="ARBA00022643"/>
    </source>
</evidence>
<dbReference type="AlphaFoldDB" id="A0A7W8FUV6"/>
<comment type="catalytic activity">
    <reaction evidence="11 12">
        <text>5-O-(1-carboxyvinyl)-3-phosphoshikimate = chorismate + phosphate</text>
        <dbReference type="Rhea" id="RHEA:21020"/>
        <dbReference type="ChEBI" id="CHEBI:29748"/>
        <dbReference type="ChEBI" id="CHEBI:43474"/>
        <dbReference type="ChEBI" id="CHEBI:57701"/>
        <dbReference type="EC" id="4.2.3.5"/>
    </reaction>
</comment>
<dbReference type="InterPro" id="IPR035904">
    <property type="entry name" value="Chorismate_synth_AroC_sf"/>
</dbReference>
<evidence type="ECO:0000313" key="13">
    <source>
        <dbReference type="EMBL" id="MBB5182498.1"/>
    </source>
</evidence>
<feature type="binding site" evidence="11">
    <location>
        <position position="290"/>
    </location>
    <ligand>
        <name>FMN</name>
        <dbReference type="ChEBI" id="CHEBI:58210"/>
    </ligand>
</feature>
<feature type="binding site" evidence="11">
    <location>
        <position position="47"/>
    </location>
    <ligand>
        <name>NADP(+)</name>
        <dbReference type="ChEBI" id="CHEBI:58349"/>
    </ligand>
</feature>
<evidence type="ECO:0000256" key="5">
    <source>
        <dbReference type="ARBA" id="ARBA00022630"/>
    </source>
</evidence>
<name>A0A7W8FUV6_9FIRM</name>
<keyword evidence="5 11" id="KW-0285">Flavoprotein</keyword>
<dbReference type="Pfam" id="PF01264">
    <property type="entry name" value="Chorismate_synt"/>
    <property type="match status" value="1"/>
</dbReference>
<evidence type="ECO:0000256" key="1">
    <source>
        <dbReference type="ARBA" id="ARBA00005044"/>
    </source>
</evidence>
<sequence length="369" mass="40290">MKNNIGTNISLTVFGESHGPQIGAVLDGLPAGFAVDEDRIAADMEKRRAKGRISTQRHEADEVHIVSGYFNGYTTGTALTILINNSNTRSKDYEKTKNRLRPGHADYTAFEKYHGFQDYRGGGHFSGRLTACLVAAGSICRQILEQKGVFIGSHMEQLYSIHDDVFSDDLETLKEQIDLMNHREFAVLNTEVGRQMKEKIEAVASQGDSLGGILETAVIGLPTGIGEPMFDSVESVLSHLLFSVPAVKGVSFGLGFGFAKVKGSQGNDDFHADPYGHITTMTNHNAGINGGITNGMPIVIHTVIKPTASIYQPQPSVDYQTRENVTLQIEGRHDPCIVHRARVVVDSVVAFGLLDLWMSKKATEDWVCA</sequence>
<comment type="caution">
    <text evidence="11">Lacks conserved residue(s) required for the propagation of feature annotation.</text>
</comment>
<keyword evidence="14" id="KW-1185">Reference proteome</keyword>
<dbReference type="GO" id="GO:0009073">
    <property type="term" value="P:aromatic amino acid family biosynthetic process"/>
    <property type="evidence" value="ECO:0007669"/>
    <property type="project" value="UniProtKB-KW"/>
</dbReference>
<comment type="caution">
    <text evidence="13">The sequence shown here is derived from an EMBL/GenBank/DDBJ whole genome shotgun (WGS) entry which is preliminary data.</text>
</comment>
<dbReference type="PROSITE" id="PS00788">
    <property type="entry name" value="CHORISMATE_SYNTHASE_2"/>
    <property type="match status" value="1"/>
</dbReference>
<reference evidence="13 14" key="1">
    <citation type="submission" date="2020-08" db="EMBL/GenBank/DDBJ databases">
        <title>Genomic Encyclopedia of Type Strains, Phase IV (KMG-IV): sequencing the most valuable type-strain genomes for metagenomic binning, comparative biology and taxonomic classification.</title>
        <authorList>
            <person name="Goeker M."/>
        </authorList>
    </citation>
    <scope>NUCLEOTIDE SEQUENCE [LARGE SCALE GENOMIC DNA]</scope>
    <source>
        <strain evidence="13 14">DSM 25799</strain>
    </source>
</reference>
<keyword evidence="7 11" id="KW-0274">FAD</keyword>
<gene>
    <name evidence="11" type="primary">aroC</name>
    <name evidence="13" type="ORF">HNQ47_000517</name>
</gene>
<evidence type="ECO:0000256" key="9">
    <source>
        <dbReference type="ARBA" id="ARBA00023141"/>
    </source>
</evidence>
<comment type="cofactor">
    <cofactor evidence="11 12">
        <name>FMNH2</name>
        <dbReference type="ChEBI" id="CHEBI:57618"/>
    </cofactor>
    <text evidence="11 12">Reduced FMN (FMNH(2)).</text>
</comment>
<dbReference type="SUPFAM" id="SSF103263">
    <property type="entry name" value="Chorismate synthase, AroC"/>
    <property type="match status" value="1"/>
</dbReference>
<evidence type="ECO:0000256" key="11">
    <source>
        <dbReference type="HAMAP-Rule" id="MF_00300"/>
    </source>
</evidence>
<evidence type="ECO:0000313" key="14">
    <source>
        <dbReference type="Proteomes" id="UP000539953"/>
    </source>
</evidence>
<comment type="function">
    <text evidence="11">Catalyzes the anti-1,4-elimination of the C-3 phosphate and the C-6 proR hydrogen from 5-enolpyruvylshikimate-3-phosphate (EPSP) to yield chorismate, which is the branch point compound that serves as the starting substrate for the three terminal pathways of aromatic amino acid biosynthesis. This reaction introduces a second double bond into the aromatic ring system.</text>
</comment>
<dbReference type="Proteomes" id="UP000539953">
    <property type="component" value="Unassembled WGS sequence"/>
</dbReference>
<comment type="subunit">
    <text evidence="11">Homotetramer.</text>
</comment>
<dbReference type="UniPathway" id="UPA00053">
    <property type="reaction ID" value="UER00090"/>
</dbReference>
<keyword evidence="8 11" id="KW-0521">NADP</keyword>
<evidence type="ECO:0000256" key="4">
    <source>
        <dbReference type="ARBA" id="ARBA00022605"/>
    </source>
</evidence>
<dbReference type="EMBL" id="JACHHK010000002">
    <property type="protein sequence ID" value="MBB5182498.1"/>
    <property type="molecule type" value="Genomic_DNA"/>
</dbReference>
<proteinExistence type="inferred from homology"/>
<dbReference type="PANTHER" id="PTHR21085:SF0">
    <property type="entry name" value="CHORISMATE SYNTHASE"/>
    <property type="match status" value="1"/>
</dbReference>
<dbReference type="GO" id="GO:0010181">
    <property type="term" value="F:FMN binding"/>
    <property type="evidence" value="ECO:0007669"/>
    <property type="project" value="TreeGrafter"/>
</dbReference>
<evidence type="ECO:0000256" key="2">
    <source>
        <dbReference type="ARBA" id="ARBA00008014"/>
    </source>
</evidence>
<keyword evidence="9 11" id="KW-0057">Aromatic amino acid biosynthesis</keyword>
<evidence type="ECO:0000256" key="7">
    <source>
        <dbReference type="ARBA" id="ARBA00022827"/>
    </source>
</evidence>
<dbReference type="InterPro" id="IPR000453">
    <property type="entry name" value="Chorismate_synth"/>
</dbReference>
<dbReference type="RefSeq" id="WP_183327240.1">
    <property type="nucleotide sequence ID" value="NZ_JACHHK010000002.1"/>
</dbReference>
<dbReference type="Gene3D" id="3.60.150.10">
    <property type="entry name" value="Chorismate synthase AroC"/>
    <property type="match status" value="1"/>
</dbReference>
<dbReference type="NCBIfam" id="NF003793">
    <property type="entry name" value="PRK05382.1"/>
    <property type="match status" value="1"/>
</dbReference>
<dbReference type="PANTHER" id="PTHR21085">
    <property type="entry name" value="CHORISMATE SYNTHASE"/>
    <property type="match status" value="1"/>
</dbReference>
<dbReference type="NCBIfam" id="TIGR00033">
    <property type="entry name" value="aroC"/>
    <property type="match status" value="1"/>
</dbReference>
<evidence type="ECO:0000256" key="10">
    <source>
        <dbReference type="ARBA" id="ARBA00023239"/>
    </source>
</evidence>
<dbReference type="HAMAP" id="MF_00300">
    <property type="entry name" value="Chorismate_synth"/>
    <property type="match status" value="1"/>
</dbReference>
<feature type="binding site" evidence="11">
    <location>
        <begin position="124"/>
        <end position="126"/>
    </location>
    <ligand>
        <name>FMN</name>
        <dbReference type="ChEBI" id="CHEBI:58210"/>
    </ligand>
</feature>
<keyword evidence="6 11" id="KW-0288">FMN</keyword>
<dbReference type="GO" id="GO:0005829">
    <property type="term" value="C:cytosol"/>
    <property type="evidence" value="ECO:0007669"/>
    <property type="project" value="TreeGrafter"/>
</dbReference>
<dbReference type="GO" id="GO:0004107">
    <property type="term" value="F:chorismate synthase activity"/>
    <property type="evidence" value="ECO:0007669"/>
    <property type="project" value="UniProtKB-UniRule"/>
</dbReference>
<dbReference type="CDD" id="cd07304">
    <property type="entry name" value="Chorismate_synthase"/>
    <property type="match status" value="1"/>
</dbReference>
<dbReference type="GO" id="GO:0009423">
    <property type="term" value="P:chorismate biosynthetic process"/>
    <property type="evidence" value="ECO:0007669"/>
    <property type="project" value="UniProtKB-UniRule"/>
</dbReference>
<dbReference type="GO" id="GO:0008652">
    <property type="term" value="P:amino acid biosynthetic process"/>
    <property type="evidence" value="ECO:0007669"/>
    <property type="project" value="UniProtKB-KW"/>
</dbReference>
<evidence type="ECO:0000256" key="12">
    <source>
        <dbReference type="RuleBase" id="RU000605"/>
    </source>
</evidence>
<feature type="binding site" evidence="11">
    <location>
        <position position="332"/>
    </location>
    <ligand>
        <name>FMN</name>
        <dbReference type="ChEBI" id="CHEBI:58210"/>
    </ligand>
</feature>
<evidence type="ECO:0000256" key="3">
    <source>
        <dbReference type="ARBA" id="ARBA00013036"/>
    </source>
</evidence>
<accession>A0A7W8FUV6</accession>
<feature type="binding site" evidence="11">
    <location>
        <position position="52"/>
    </location>
    <ligand>
        <name>NADP(+)</name>
        <dbReference type="ChEBI" id="CHEBI:58349"/>
    </ligand>
</feature>
<evidence type="ECO:0000256" key="8">
    <source>
        <dbReference type="ARBA" id="ARBA00022857"/>
    </source>
</evidence>
<protein>
    <recommendedName>
        <fullName evidence="3 11">Chorismate synthase</fullName>
        <shortName evidence="11">CS</shortName>
        <ecNumber evidence="3 11">4.2.3.5</ecNumber>
    </recommendedName>
    <alternativeName>
        <fullName evidence="11">5-enolpyruvylshikimate-3-phosphate phospholyase</fullName>
    </alternativeName>
</protein>
<comment type="pathway">
    <text evidence="1 11 12">Metabolic intermediate biosynthesis; chorismate biosynthesis; chorismate from D-erythrose 4-phosphate and phosphoenolpyruvate: step 7/7.</text>
</comment>
<dbReference type="EC" id="4.2.3.5" evidence="3 11"/>
<dbReference type="PROSITE" id="PS00787">
    <property type="entry name" value="CHORISMATE_SYNTHASE_1"/>
    <property type="match status" value="1"/>
</dbReference>
<feature type="binding site" evidence="11">
    <location>
        <begin position="305"/>
        <end position="309"/>
    </location>
    <ligand>
        <name>FMN</name>
        <dbReference type="ChEBI" id="CHEBI:58210"/>
    </ligand>
</feature>
<keyword evidence="10 11" id="KW-0456">Lyase</keyword>